<protein>
    <submittedName>
        <fullName evidence="5">Uncharacterized protein</fullName>
    </submittedName>
</protein>
<feature type="domain" description="Fibronectin type-III" evidence="4">
    <location>
        <begin position="274"/>
        <end position="368"/>
    </location>
</feature>
<dbReference type="InterPro" id="IPR002602">
    <property type="entry name" value="DB"/>
</dbReference>
<keyword evidence="6" id="KW-1185">Reference proteome</keyword>
<dbReference type="PROSITE" id="PS50835">
    <property type="entry name" value="IG_LIKE"/>
    <property type="match status" value="1"/>
</dbReference>
<dbReference type="CDD" id="cd00063">
    <property type="entry name" value="FN3"/>
    <property type="match status" value="1"/>
</dbReference>
<dbReference type="PANTHER" id="PTHR44170:SF6">
    <property type="entry name" value="CONTACTIN"/>
    <property type="match status" value="1"/>
</dbReference>
<evidence type="ECO:0000313" key="5">
    <source>
        <dbReference type="EMBL" id="CAG7831790.1"/>
    </source>
</evidence>
<comment type="caution">
    <text evidence="5">The sequence shown here is derived from an EMBL/GenBank/DDBJ whole genome shotgun (WGS) entry which is preliminary data.</text>
</comment>
<dbReference type="InterPro" id="IPR007110">
    <property type="entry name" value="Ig-like_dom"/>
</dbReference>
<dbReference type="PROSITE" id="PS50853">
    <property type="entry name" value="FN3"/>
    <property type="match status" value="1"/>
</dbReference>
<feature type="region of interest" description="Disordered" evidence="2">
    <location>
        <begin position="288"/>
        <end position="310"/>
    </location>
</feature>
<dbReference type="InterPro" id="IPR003961">
    <property type="entry name" value="FN3_dom"/>
</dbReference>
<feature type="compositionally biased region" description="Basic and acidic residues" evidence="2">
    <location>
        <begin position="301"/>
        <end position="310"/>
    </location>
</feature>
<evidence type="ECO:0000313" key="6">
    <source>
        <dbReference type="Proteomes" id="UP000708208"/>
    </source>
</evidence>
<dbReference type="Proteomes" id="UP000708208">
    <property type="component" value="Unassembled WGS sequence"/>
</dbReference>
<evidence type="ECO:0000259" key="3">
    <source>
        <dbReference type="PROSITE" id="PS50835"/>
    </source>
</evidence>
<organism evidence="5 6">
    <name type="scientific">Allacma fusca</name>
    <dbReference type="NCBI Taxonomy" id="39272"/>
    <lineage>
        <taxon>Eukaryota</taxon>
        <taxon>Metazoa</taxon>
        <taxon>Ecdysozoa</taxon>
        <taxon>Arthropoda</taxon>
        <taxon>Hexapoda</taxon>
        <taxon>Collembola</taxon>
        <taxon>Symphypleona</taxon>
        <taxon>Sminthuridae</taxon>
        <taxon>Allacma</taxon>
    </lineage>
</organism>
<proteinExistence type="predicted"/>
<dbReference type="SMART" id="SM00060">
    <property type="entry name" value="FN3"/>
    <property type="match status" value="1"/>
</dbReference>
<dbReference type="PANTHER" id="PTHR44170">
    <property type="entry name" value="PROTEIN SIDEKICK"/>
    <property type="match status" value="1"/>
</dbReference>
<dbReference type="Pfam" id="PF01682">
    <property type="entry name" value="DB"/>
    <property type="match status" value="1"/>
</dbReference>
<dbReference type="GO" id="GO:0016020">
    <property type="term" value="C:membrane"/>
    <property type="evidence" value="ECO:0007669"/>
    <property type="project" value="UniProtKB-SubCell"/>
</dbReference>
<dbReference type="GO" id="GO:0098609">
    <property type="term" value="P:cell-cell adhesion"/>
    <property type="evidence" value="ECO:0007669"/>
    <property type="project" value="TreeGrafter"/>
</dbReference>
<feature type="compositionally biased region" description="Polar residues" evidence="2">
    <location>
        <begin position="288"/>
        <end position="300"/>
    </location>
</feature>
<gene>
    <name evidence="5" type="ORF">AFUS01_LOCUS41515</name>
</gene>
<sequence length="396" mass="42285">GPNIQDSLQHPVAVVEGENAPLTCVVRELGSSTVVWKKWETGKSGPKVLTAGENRVTADERIRIIHDNVVSLSIRPPNGTIGLPQENVEGDIPFEDSYSSYKGQGTIVGHNYTSCCMAQNVSKGCLGFCTLQSILDGSTGEPTLCENEFPLIVKCMADGRDHVPCCIREGVPDICQDLCRGEYTTVTDNVKTHFSCPSYIERTLGCIADGVEILPSQPQNVDAVATSSSTINVTWSPPAKNGDTVTEYAVNVTILRSFDAPFTGLGYGDATSSSPLVLPATGITIPTSNPSVLTDSQGSKSSDENSKISAEDKVEAQMMQIKVHGDLTNTVISKLQPFTMYEISVMAFNIHGRSLPSVKIRTLTLAPGLTRPKPGPAPTIPDIKSCCRAKGVNTPT</sequence>
<name>A0A8J2LD91_9HEXA</name>
<evidence type="ECO:0000259" key="4">
    <source>
        <dbReference type="PROSITE" id="PS50853"/>
    </source>
</evidence>
<evidence type="ECO:0000256" key="2">
    <source>
        <dbReference type="SAM" id="MobiDB-lite"/>
    </source>
</evidence>
<dbReference type="Pfam" id="PF00041">
    <property type="entry name" value="fn3"/>
    <property type="match status" value="1"/>
</dbReference>
<dbReference type="AlphaFoldDB" id="A0A8J2LD91"/>
<accession>A0A8J2LD91</accession>
<feature type="non-terminal residue" evidence="5">
    <location>
        <position position="1"/>
    </location>
</feature>
<dbReference type="OrthoDB" id="5843172at2759"/>
<keyword evidence="1" id="KW-1015">Disulfide bond</keyword>
<reference evidence="5" key="1">
    <citation type="submission" date="2021-06" db="EMBL/GenBank/DDBJ databases">
        <authorList>
            <person name="Hodson N. C."/>
            <person name="Mongue J. A."/>
            <person name="Jaron S. K."/>
        </authorList>
    </citation>
    <scope>NUCLEOTIDE SEQUENCE</scope>
</reference>
<feature type="domain" description="Ig-like" evidence="3">
    <location>
        <begin position="2"/>
        <end position="38"/>
    </location>
</feature>
<evidence type="ECO:0000256" key="1">
    <source>
        <dbReference type="ARBA" id="ARBA00023157"/>
    </source>
</evidence>
<dbReference type="EMBL" id="CAJVCH010562051">
    <property type="protein sequence ID" value="CAG7831790.1"/>
    <property type="molecule type" value="Genomic_DNA"/>
</dbReference>